<dbReference type="EMBL" id="HACG01029560">
    <property type="protein sequence ID" value="CEK76425.1"/>
    <property type="molecule type" value="Transcribed_RNA"/>
</dbReference>
<sequence length="342" mass="37875">SISVAAIIYSLTNLQHLLTNCNMSIEDVTQAACPPDKPYKCLPYGSCFGHESYCDPITRAVESCFPHNLHEDERLPWCRQVYKNETVLPNQACRFACNVEFSHSELDPGYGSCPSSGTIIILTIACSVLATIFIGCLLFLFCRHLTKRMKFTGKRSKNKSKTDVNVTMERNLSNFLRIQEDSEPDEPAADNSADLATGDSSRHERENRDNLALLDRAALNVTLRSDYETGNVRGSERISQTSSNSSGSRGSNMMSSVTTSPLSRDDSGFASERGRLLDDIGNTQQLELVRVSTAQEPEGETPCMHIQSDVQRTQGFRCIINPTSPDEGANRLVTNISLYKPE</sequence>
<gene>
    <name evidence="3" type="primary">ORF99922</name>
</gene>
<reference evidence="3" key="1">
    <citation type="submission" date="2014-12" db="EMBL/GenBank/DDBJ databases">
        <title>Insight into the proteome of Arion vulgaris.</title>
        <authorList>
            <person name="Aradska J."/>
            <person name="Bulat T."/>
            <person name="Smidak R."/>
            <person name="Sarate P."/>
            <person name="Gangsoo J."/>
            <person name="Sialana F."/>
            <person name="Bilban M."/>
            <person name="Lubec G."/>
        </authorList>
    </citation>
    <scope>NUCLEOTIDE SEQUENCE</scope>
    <source>
        <tissue evidence="3">Skin</tissue>
    </source>
</reference>
<evidence type="ECO:0000256" key="1">
    <source>
        <dbReference type="SAM" id="MobiDB-lite"/>
    </source>
</evidence>
<feature type="region of interest" description="Disordered" evidence="1">
    <location>
        <begin position="230"/>
        <end position="270"/>
    </location>
</feature>
<organism evidence="3">
    <name type="scientific">Arion vulgaris</name>
    <dbReference type="NCBI Taxonomy" id="1028688"/>
    <lineage>
        <taxon>Eukaryota</taxon>
        <taxon>Metazoa</taxon>
        <taxon>Spiralia</taxon>
        <taxon>Lophotrochozoa</taxon>
        <taxon>Mollusca</taxon>
        <taxon>Gastropoda</taxon>
        <taxon>Heterobranchia</taxon>
        <taxon>Euthyneura</taxon>
        <taxon>Panpulmonata</taxon>
        <taxon>Eupulmonata</taxon>
        <taxon>Stylommatophora</taxon>
        <taxon>Helicina</taxon>
        <taxon>Arionoidea</taxon>
        <taxon>Arionidae</taxon>
        <taxon>Arion</taxon>
    </lineage>
</organism>
<feature type="compositionally biased region" description="Low complexity" evidence="1">
    <location>
        <begin position="242"/>
        <end position="256"/>
    </location>
</feature>
<feature type="non-terminal residue" evidence="3">
    <location>
        <position position="1"/>
    </location>
</feature>
<evidence type="ECO:0000256" key="2">
    <source>
        <dbReference type="SAM" id="Phobius"/>
    </source>
</evidence>
<feature type="transmembrane region" description="Helical" evidence="2">
    <location>
        <begin position="119"/>
        <end position="141"/>
    </location>
</feature>
<keyword evidence="2" id="KW-0472">Membrane</keyword>
<feature type="region of interest" description="Disordered" evidence="1">
    <location>
        <begin position="180"/>
        <end position="209"/>
    </location>
</feature>
<dbReference type="AlphaFoldDB" id="A0A0B7A8X2"/>
<name>A0A0B7A8X2_9EUPU</name>
<accession>A0A0B7A8X2</accession>
<protein>
    <submittedName>
        <fullName evidence="3">Uncharacterized protein</fullName>
    </submittedName>
</protein>
<keyword evidence="2" id="KW-1133">Transmembrane helix</keyword>
<proteinExistence type="predicted"/>
<feature type="compositionally biased region" description="Basic and acidic residues" evidence="1">
    <location>
        <begin position="200"/>
        <end position="209"/>
    </location>
</feature>
<keyword evidence="2" id="KW-0812">Transmembrane</keyword>
<evidence type="ECO:0000313" key="3">
    <source>
        <dbReference type="EMBL" id="CEK76425.1"/>
    </source>
</evidence>